<evidence type="ECO:0000256" key="3">
    <source>
        <dbReference type="ARBA" id="ARBA00022989"/>
    </source>
</evidence>
<dbReference type="Proteomes" id="UP000494252">
    <property type="component" value="Unassembled WGS sequence"/>
</dbReference>
<dbReference type="GO" id="GO:0022857">
    <property type="term" value="F:transmembrane transporter activity"/>
    <property type="evidence" value="ECO:0007669"/>
    <property type="project" value="InterPro"/>
</dbReference>
<feature type="transmembrane region" description="Helical" evidence="6">
    <location>
        <begin position="109"/>
        <end position="128"/>
    </location>
</feature>
<organism evidence="8 9">
    <name type="scientific">Paraburkholderia fynbosensis</name>
    <dbReference type="NCBI Taxonomy" id="1200993"/>
    <lineage>
        <taxon>Bacteria</taxon>
        <taxon>Pseudomonadati</taxon>
        <taxon>Pseudomonadota</taxon>
        <taxon>Betaproteobacteria</taxon>
        <taxon>Burkholderiales</taxon>
        <taxon>Burkholderiaceae</taxon>
        <taxon>Paraburkholderia</taxon>
    </lineage>
</organism>
<evidence type="ECO:0000313" key="9">
    <source>
        <dbReference type="Proteomes" id="UP000494252"/>
    </source>
</evidence>
<keyword evidence="9" id="KW-1185">Reference proteome</keyword>
<feature type="transmembrane region" description="Helical" evidence="6">
    <location>
        <begin position="78"/>
        <end position="97"/>
    </location>
</feature>
<dbReference type="Pfam" id="PF07690">
    <property type="entry name" value="MFS_1"/>
    <property type="match status" value="1"/>
</dbReference>
<feature type="transmembrane region" description="Helical" evidence="6">
    <location>
        <begin position="399"/>
        <end position="421"/>
    </location>
</feature>
<dbReference type="PANTHER" id="PTHR11662:SF399">
    <property type="entry name" value="FI19708P1-RELATED"/>
    <property type="match status" value="1"/>
</dbReference>
<feature type="transmembrane region" description="Helical" evidence="6">
    <location>
        <begin position="276"/>
        <end position="300"/>
    </location>
</feature>
<dbReference type="Gene3D" id="1.20.1250.20">
    <property type="entry name" value="MFS general substrate transporter like domains"/>
    <property type="match status" value="2"/>
</dbReference>
<feature type="transmembrane region" description="Helical" evidence="6">
    <location>
        <begin position="335"/>
        <end position="359"/>
    </location>
</feature>
<feature type="transmembrane region" description="Helical" evidence="6">
    <location>
        <begin position="197"/>
        <end position="217"/>
    </location>
</feature>
<feature type="transmembrane region" description="Helical" evidence="6">
    <location>
        <begin position="246"/>
        <end position="264"/>
    </location>
</feature>
<accession>A0A6J5H4Q4</accession>
<feature type="transmembrane region" description="Helical" evidence="6">
    <location>
        <begin position="371"/>
        <end position="393"/>
    </location>
</feature>
<feature type="domain" description="Major facilitator superfamily (MFS) profile" evidence="7">
    <location>
        <begin position="43"/>
        <end position="426"/>
    </location>
</feature>
<proteinExistence type="predicted"/>
<evidence type="ECO:0000313" key="8">
    <source>
        <dbReference type="EMBL" id="CAB3810460.1"/>
    </source>
</evidence>
<feature type="transmembrane region" description="Helical" evidence="6">
    <location>
        <begin position="134"/>
        <end position="158"/>
    </location>
</feature>
<protein>
    <submittedName>
        <fullName evidence="8">Putative sulfoacetate transporter SauU</fullName>
    </submittedName>
</protein>
<dbReference type="CDD" id="cd17319">
    <property type="entry name" value="MFS_ExuT_GudP_like"/>
    <property type="match status" value="1"/>
</dbReference>
<gene>
    <name evidence="8" type="primary">sauU_5</name>
    <name evidence="8" type="ORF">LMG27177_07221</name>
</gene>
<keyword evidence="2 6" id="KW-0812">Transmembrane</keyword>
<dbReference type="PROSITE" id="PS50850">
    <property type="entry name" value="MFS"/>
    <property type="match status" value="1"/>
</dbReference>
<dbReference type="GO" id="GO:0016020">
    <property type="term" value="C:membrane"/>
    <property type="evidence" value="ECO:0007669"/>
    <property type="project" value="UniProtKB-SubCell"/>
</dbReference>
<keyword evidence="4 6" id="KW-0472">Membrane</keyword>
<feature type="transmembrane region" description="Helical" evidence="6">
    <location>
        <begin position="170"/>
        <end position="191"/>
    </location>
</feature>
<dbReference type="EMBL" id="CADIKI010000036">
    <property type="protein sequence ID" value="CAB3810460.1"/>
    <property type="molecule type" value="Genomic_DNA"/>
</dbReference>
<keyword evidence="3 6" id="KW-1133">Transmembrane helix</keyword>
<sequence length="430" mass="46502">MNKPTKTTGSLSSQTSETSACRSVSEKEDEPAIRYSAPRKIILLVVLLAAWVLANADRIAMSISIIPMSKEFSLNPGQVGFVLSSFYVTYAVTNLLAGWMADKMGSKRVLVFCVASWSVFTSLTGVAGSLGSLVAIRALFGIGEGGFAPASSVTIAEAFKKSERARPKSLVIGAAFLGSAIGSGWIAAMIHHHGWRFAYHVLGAVGVLMAVVLWLVVKEAPEKNIKDKAKRVGVKQLLRNPVMRKTALIFFFSNMLMVGLMTWMPTFLVKEKHVNLMTAGFVSSLPYIFSFVCLNVVGWLLDRYGRKHEKRFLVGGAFAMVAFMTIMLACTQLWTLLLCWALCMMSYTFVYGTVFAIPLKRLPDEMIGSAAGVVNFGGQLAASISPAVIGLLVSHYGGSFVPALLFLVGAGACAFLVSVTWKGRRDAPTH</sequence>
<evidence type="ECO:0000256" key="2">
    <source>
        <dbReference type="ARBA" id="ARBA00022692"/>
    </source>
</evidence>
<feature type="compositionally biased region" description="Polar residues" evidence="5">
    <location>
        <begin position="1"/>
        <end position="22"/>
    </location>
</feature>
<reference evidence="8 9" key="1">
    <citation type="submission" date="2020-04" db="EMBL/GenBank/DDBJ databases">
        <authorList>
            <person name="De Canck E."/>
        </authorList>
    </citation>
    <scope>NUCLEOTIDE SEQUENCE [LARGE SCALE GENOMIC DNA]</scope>
    <source>
        <strain evidence="8 9">LMG 27177</strain>
    </source>
</reference>
<dbReference type="InterPro" id="IPR050382">
    <property type="entry name" value="MFS_Na/Anion_cotransporter"/>
</dbReference>
<comment type="subcellular location">
    <subcellularLocation>
        <location evidence="1">Membrane</location>
        <topology evidence="1">Multi-pass membrane protein</topology>
    </subcellularLocation>
</comment>
<dbReference type="SUPFAM" id="SSF103473">
    <property type="entry name" value="MFS general substrate transporter"/>
    <property type="match status" value="1"/>
</dbReference>
<evidence type="ECO:0000256" key="5">
    <source>
        <dbReference type="SAM" id="MobiDB-lite"/>
    </source>
</evidence>
<dbReference type="RefSeq" id="WP_175166180.1">
    <property type="nucleotide sequence ID" value="NZ_CADIKI010000036.1"/>
</dbReference>
<evidence type="ECO:0000256" key="4">
    <source>
        <dbReference type="ARBA" id="ARBA00023136"/>
    </source>
</evidence>
<dbReference type="InterPro" id="IPR011701">
    <property type="entry name" value="MFS"/>
</dbReference>
<feature type="transmembrane region" description="Helical" evidence="6">
    <location>
        <begin position="41"/>
        <end position="66"/>
    </location>
</feature>
<dbReference type="InterPro" id="IPR036259">
    <property type="entry name" value="MFS_trans_sf"/>
</dbReference>
<dbReference type="InterPro" id="IPR020846">
    <property type="entry name" value="MFS_dom"/>
</dbReference>
<evidence type="ECO:0000256" key="6">
    <source>
        <dbReference type="SAM" id="Phobius"/>
    </source>
</evidence>
<dbReference type="AlphaFoldDB" id="A0A6J5H4Q4"/>
<evidence type="ECO:0000256" key="1">
    <source>
        <dbReference type="ARBA" id="ARBA00004141"/>
    </source>
</evidence>
<feature type="transmembrane region" description="Helical" evidence="6">
    <location>
        <begin position="312"/>
        <end position="329"/>
    </location>
</feature>
<feature type="region of interest" description="Disordered" evidence="5">
    <location>
        <begin position="1"/>
        <end position="25"/>
    </location>
</feature>
<dbReference type="PANTHER" id="PTHR11662">
    <property type="entry name" value="SOLUTE CARRIER FAMILY 17"/>
    <property type="match status" value="1"/>
</dbReference>
<evidence type="ECO:0000259" key="7">
    <source>
        <dbReference type="PROSITE" id="PS50850"/>
    </source>
</evidence>
<name>A0A6J5H4Q4_9BURK</name>